<dbReference type="Ensembl" id="ENSCMIT00000025477.1">
    <property type="protein sequence ID" value="ENSCMIP00000025065.1"/>
    <property type="gene ID" value="ENSCMIG00000011042.1"/>
</dbReference>
<evidence type="ECO:0000256" key="1">
    <source>
        <dbReference type="SAM" id="MobiDB-lite"/>
    </source>
</evidence>
<dbReference type="InParanoid" id="A0A4W3IWP5"/>
<protein>
    <submittedName>
        <fullName evidence="2">Uncharacterized protein</fullName>
    </submittedName>
</protein>
<proteinExistence type="predicted"/>
<reference evidence="3" key="2">
    <citation type="journal article" date="2007" name="PLoS Biol.">
        <title>Survey sequencing and comparative analysis of the elephant shark (Callorhinchus milii) genome.</title>
        <authorList>
            <person name="Venkatesh B."/>
            <person name="Kirkness E.F."/>
            <person name="Loh Y.H."/>
            <person name="Halpern A.L."/>
            <person name="Lee A.P."/>
            <person name="Johnson J."/>
            <person name="Dandona N."/>
            <person name="Viswanathan L.D."/>
            <person name="Tay A."/>
            <person name="Venter J.C."/>
            <person name="Strausberg R.L."/>
            <person name="Brenner S."/>
        </authorList>
    </citation>
    <scope>NUCLEOTIDE SEQUENCE [LARGE SCALE GENOMIC DNA]</scope>
</reference>
<name>A0A4W3IWP5_CALMI</name>
<accession>A0A4W3IWP5</accession>
<evidence type="ECO:0000313" key="2">
    <source>
        <dbReference type="Ensembl" id="ENSCMIP00000025065.1"/>
    </source>
</evidence>
<reference evidence="3" key="1">
    <citation type="journal article" date="2006" name="Science">
        <title>Ancient noncoding elements conserved in the human genome.</title>
        <authorList>
            <person name="Venkatesh B."/>
            <person name="Kirkness E.F."/>
            <person name="Loh Y.H."/>
            <person name="Halpern A.L."/>
            <person name="Lee A.P."/>
            <person name="Johnson J."/>
            <person name="Dandona N."/>
            <person name="Viswanathan L.D."/>
            <person name="Tay A."/>
            <person name="Venter J.C."/>
            <person name="Strausberg R.L."/>
            <person name="Brenner S."/>
        </authorList>
    </citation>
    <scope>NUCLEOTIDE SEQUENCE [LARGE SCALE GENOMIC DNA]</scope>
</reference>
<dbReference type="AlphaFoldDB" id="A0A4W3IWP5"/>
<keyword evidence="3" id="KW-1185">Reference proteome</keyword>
<reference evidence="2" key="4">
    <citation type="submission" date="2025-08" db="UniProtKB">
        <authorList>
            <consortium name="Ensembl"/>
        </authorList>
    </citation>
    <scope>IDENTIFICATION</scope>
</reference>
<dbReference type="Proteomes" id="UP000314986">
    <property type="component" value="Unassembled WGS sequence"/>
</dbReference>
<sequence>MRHTVVTDSTLAHHSTEKSQGSFTTKRFTVMFLSVHTFFSFSRRGMCVHHWL</sequence>
<reference evidence="2" key="5">
    <citation type="submission" date="2025-09" db="UniProtKB">
        <authorList>
            <consortium name="Ensembl"/>
        </authorList>
    </citation>
    <scope>IDENTIFICATION</scope>
</reference>
<evidence type="ECO:0000313" key="3">
    <source>
        <dbReference type="Proteomes" id="UP000314986"/>
    </source>
</evidence>
<reference evidence="3" key="3">
    <citation type="journal article" date="2014" name="Nature">
        <title>Elephant shark genome provides unique insights into gnathostome evolution.</title>
        <authorList>
            <consortium name="International Elephant Shark Genome Sequencing Consortium"/>
            <person name="Venkatesh B."/>
            <person name="Lee A.P."/>
            <person name="Ravi V."/>
            <person name="Maurya A.K."/>
            <person name="Lian M.M."/>
            <person name="Swann J.B."/>
            <person name="Ohta Y."/>
            <person name="Flajnik M.F."/>
            <person name="Sutoh Y."/>
            <person name="Kasahara M."/>
            <person name="Hoon S."/>
            <person name="Gangu V."/>
            <person name="Roy S.W."/>
            <person name="Irimia M."/>
            <person name="Korzh V."/>
            <person name="Kondrychyn I."/>
            <person name="Lim Z.W."/>
            <person name="Tay B.H."/>
            <person name="Tohari S."/>
            <person name="Kong K.W."/>
            <person name="Ho S."/>
            <person name="Lorente-Galdos B."/>
            <person name="Quilez J."/>
            <person name="Marques-Bonet T."/>
            <person name="Raney B.J."/>
            <person name="Ingham P.W."/>
            <person name="Tay A."/>
            <person name="Hillier L.W."/>
            <person name="Minx P."/>
            <person name="Boehm T."/>
            <person name="Wilson R.K."/>
            <person name="Brenner S."/>
            <person name="Warren W.C."/>
        </authorList>
    </citation>
    <scope>NUCLEOTIDE SEQUENCE [LARGE SCALE GENOMIC DNA]</scope>
</reference>
<organism evidence="2 3">
    <name type="scientific">Callorhinchus milii</name>
    <name type="common">Ghost shark</name>
    <dbReference type="NCBI Taxonomy" id="7868"/>
    <lineage>
        <taxon>Eukaryota</taxon>
        <taxon>Metazoa</taxon>
        <taxon>Chordata</taxon>
        <taxon>Craniata</taxon>
        <taxon>Vertebrata</taxon>
        <taxon>Chondrichthyes</taxon>
        <taxon>Holocephali</taxon>
        <taxon>Chimaeriformes</taxon>
        <taxon>Callorhinchidae</taxon>
        <taxon>Callorhinchus</taxon>
    </lineage>
</organism>
<feature type="region of interest" description="Disordered" evidence="1">
    <location>
        <begin position="1"/>
        <end position="22"/>
    </location>
</feature>